<sequence>MTTRLLTSLFSILITFLFAVSGWGQQYTLKRTIGKTNVYDPIDLSVDKQGFVYVSSAPGSVVKMDPDGVYQSTFAYALRPNDLSVERSTALDEAGNIWMADSYNNQIVKFDPKGNILLKFGSVGSRDGQFNYPTGIALDSQENIWIADQSNHRVQKFDKNGKFLLKIGSRGSGNGQFSFPKAVTTDSEGNVWIVETGNHRIQKFDKNGSFLLKVGSLGDANGQFNYPCGLETDSDDNVWVVELFNNRLQKFDKNGVFLTSFGTFGSDEGQLNGPQGLTIDHQGIIWVACPSNYRIQRFDASGKFMGTYGSPGSNNDQFNNPQDIAVDNQGNTWVADSSNHRVQKFDAEGNFLLTIGVSGSVDTQLLSPCSVATDPQGNVWVTDIRNACVKKFDTNGKFLLKFGSKGNGNGQFGSPSGIALDSQENIWVVDQSNHRVQKFDKNGKFLLQFGSLGLGQNQFLFPSSIATDSQGVIWVADSGNSRILKFDSNGKFLLEIKSQGFGDGQFWYGGGIDIDSEDNLWLADDRNYRIQKFDSNGKFLLKIDNLINSPNWLTLDKNGDIFWTDEGRGVFVYSTDQKSFISGKVYADKNQNCSFDNTDVGIPNVMVVANPGGYYSNTDKFGNYRIAVPVGTFTISQVLNTDTLLLQSVCPANNISAPITLVKEKEQVTGITFANKVTAIPHLEVFISSTRRRRCFTNETTVTCTNSGYASARNVKVYLRMPEFVLLKYANKPYTIDKDSNYVFTIDSLGGNQSDTIHIIDSVACLAEISGWTQCTKAWITPANSYTLPANSTWDNSDIVLTGKCIENGRVQMVIKNIGQAMADSAEFRVMLNAQLAFRKNYKLAAGDSLVLKVPANGKTVRLEADQRPDHPRKSQTNLTIEGCVASTSDIVSKGFVDVLPQDDAEPEVAIQCMQIVDSFDPNDKLVSPAGTPVDHYTPTNSELKYTIRFQNTGTDYAYKVVVVDTLSDKLDITTLKMGAASHGYSLKVSGKGQPVLTCTFNNINLPDSTRDQKGSNGFIQFSIKPKANLPEKALIENYADIFFDYNDPVRTNTTTNVMYDVPKIINPANQLDESIIDDKVMAAEPDALKGKLSLYPNPTQSQVWIQSVDLSVRIEQVKIYNLLGESQTVSLSSADNQTVQINMQAKPKGMYLVHIQTNKGTSIQRVVVQ</sequence>
<dbReference type="Proteomes" id="UP001228581">
    <property type="component" value="Unassembled WGS sequence"/>
</dbReference>
<feature type="repeat" description="NHL" evidence="2">
    <location>
        <begin position="399"/>
        <end position="442"/>
    </location>
</feature>
<dbReference type="Gene3D" id="2.60.40.740">
    <property type="match status" value="1"/>
</dbReference>
<dbReference type="SUPFAM" id="SSF49464">
    <property type="entry name" value="Carboxypeptidase regulatory domain-like"/>
    <property type="match status" value="1"/>
</dbReference>
<feature type="repeat" description="NHL" evidence="2">
    <location>
        <begin position="258"/>
        <end position="301"/>
    </location>
</feature>
<dbReference type="Pfam" id="PF24595">
    <property type="entry name" value="DUF7619"/>
    <property type="match status" value="1"/>
</dbReference>
<dbReference type="PANTHER" id="PTHR24104">
    <property type="entry name" value="E3 UBIQUITIN-PROTEIN LIGASE NHLRC1-RELATED"/>
    <property type="match status" value="1"/>
</dbReference>
<proteinExistence type="predicted"/>
<accession>A0ABT7CMS1</accession>
<feature type="repeat" description="NHL" evidence="2">
    <location>
        <begin position="305"/>
        <end position="348"/>
    </location>
</feature>
<evidence type="ECO:0000313" key="6">
    <source>
        <dbReference type="Proteomes" id="UP001228581"/>
    </source>
</evidence>
<dbReference type="InterPro" id="IPR001258">
    <property type="entry name" value="NHL_repeat"/>
</dbReference>
<evidence type="ECO:0000259" key="4">
    <source>
        <dbReference type="Pfam" id="PF24595"/>
    </source>
</evidence>
<feature type="repeat" description="NHL" evidence="2">
    <location>
        <begin position="211"/>
        <end position="254"/>
    </location>
</feature>
<dbReference type="InterPro" id="IPR008969">
    <property type="entry name" value="CarboxyPept-like_regulatory"/>
</dbReference>
<dbReference type="RefSeq" id="WP_313998653.1">
    <property type="nucleotide sequence ID" value="NZ_JASJOT010000012.1"/>
</dbReference>
<gene>
    <name evidence="5" type="ORF">QNI19_18815</name>
</gene>
<evidence type="ECO:0000256" key="2">
    <source>
        <dbReference type="PROSITE-ProRule" id="PRU00504"/>
    </source>
</evidence>
<feature type="repeat" description="NHL" evidence="2">
    <location>
        <begin position="117"/>
        <end position="160"/>
    </location>
</feature>
<dbReference type="InterPro" id="IPR011042">
    <property type="entry name" value="6-blade_b-propeller_TolB-like"/>
</dbReference>
<dbReference type="Pfam" id="PF18962">
    <property type="entry name" value="Por_Secre_tail"/>
    <property type="match status" value="1"/>
</dbReference>
<dbReference type="InterPro" id="IPR055353">
    <property type="entry name" value="DUF7619"/>
</dbReference>
<dbReference type="Gene3D" id="2.120.10.30">
    <property type="entry name" value="TolB, C-terminal domain"/>
    <property type="match status" value="6"/>
</dbReference>
<dbReference type="NCBIfam" id="TIGR04183">
    <property type="entry name" value="Por_Secre_tail"/>
    <property type="match status" value="1"/>
</dbReference>
<dbReference type="SUPFAM" id="SSF63829">
    <property type="entry name" value="Calcium-dependent phosphotriesterase"/>
    <property type="match status" value="3"/>
</dbReference>
<dbReference type="PROSITE" id="PS51125">
    <property type="entry name" value="NHL"/>
    <property type="match status" value="8"/>
</dbReference>
<reference evidence="5 6" key="1">
    <citation type="submission" date="2023-05" db="EMBL/GenBank/DDBJ databases">
        <authorList>
            <person name="Zhang X."/>
        </authorList>
    </citation>
    <scope>NUCLEOTIDE SEQUENCE [LARGE SCALE GENOMIC DNA]</scope>
    <source>
        <strain evidence="5 6">DM2B3-1</strain>
    </source>
</reference>
<feature type="domain" description="Secretion system C-terminal sorting" evidence="3">
    <location>
        <begin position="1095"/>
        <end position="1169"/>
    </location>
</feature>
<feature type="domain" description="DUF7619" evidence="4">
    <location>
        <begin position="921"/>
        <end position="1057"/>
    </location>
</feature>
<evidence type="ECO:0000313" key="5">
    <source>
        <dbReference type="EMBL" id="MDJ1494998.1"/>
    </source>
</evidence>
<comment type="caution">
    <text evidence="5">The sequence shown here is derived from an EMBL/GenBank/DDBJ whole genome shotgun (WGS) entry which is preliminary data.</text>
</comment>
<feature type="repeat" description="NHL" evidence="2">
    <location>
        <begin position="446"/>
        <end position="489"/>
    </location>
</feature>
<organism evidence="5 6">
    <name type="scientific">Xanthocytophaga flava</name>
    <dbReference type="NCBI Taxonomy" id="3048013"/>
    <lineage>
        <taxon>Bacteria</taxon>
        <taxon>Pseudomonadati</taxon>
        <taxon>Bacteroidota</taxon>
        <taxon>Cytophagia</taxon>
        <taxon>Cytophagales</taxon>
        <taxon>Rhodocytophagaceae</taxon>
        <taxon>Xanthocytophaga</taxon>
    </lineage>
</organism>
<evidence type="ECO:0000256" key="1">
    <source>
        <dbReference type="ARBA" id="ARBA00022737"/>
    </source>
</evidence>
<feature type="repeat" description="NHL" evidence="2">
    <location>
        <begin position="164"/>
        <end position="207"/>
    </location>
</feature>
<keyword evidence="1" id="KW-0677">Repeat</keyword>
<keyword evidence="6" id="KW-1185">Reference proteome</keyword>
<dbReference type="PANTHER" id="PTHR24104:SF25">
    <property type="entry name" value="PROTEIN LIN-41"/>
    <property type="match status" value="1"/>
</dbReference>
<protein>
    <submittedName>
        <fullName evidence="5">6-bladed beta-propeller</fullName>
    </submittedName>
</protein>
<dbReference type="Pfam" id="PF01436">
    <property type="entry name" value="NHL"/>
    <property type="match status" value="5"/>
</dbReference>
<feature type="repeat" description="NHL" evidence="2">
    <location>
        <begin position="352"/>
        <end position="395"/>
    </location>
</feature>
<dbReference type="CDD" id="cd14955">
    <property type="entry name" value="NHL_like_4"/>
    <property type="match status" value="1"/>
</dbReference>
<dbReference type="InterPro" id="IPR026444">
    <property type="entry name" value="Secre_tail"/>
</dbReference>
<evidence type="ECO:0000259" key="3">
    <source>
        <dbReference type="Pfam" id="PF18962"/>
    </source>
</evidence>
<dbReference type="EMBL" id="JASJOT010000012">
    <property type="protein sequence ID" value="MDJ1494998.1"/>
    <property type="molecule type" value="Genomic_DNA"/>
</dbReference>
<name>A0ABT7CMS1_9BACT</name>
<dbReference type="InterPro" id="IPR050952">
    <property type="entry name" value="TRIM-NHL_E3_ligases"/>
</dbReference>